<dbReference type="GO" id="GO:0005615">
    <property type="term" value="C:extracellular space"/>
    <property type="evidence" value="ECO:0007669"/>
    <property type="project" value="TreeGrafter"/>
</dbReference>
<organism evidence="6 7">
    <name type="scientific">Manduca sexta</name>
    <name type="common">Tobacco hawkmoth</name>
    <name type="synonym">Tobacco hornworm</name>
    <dbReference type="NCBI Taxonomy" id="7130"/>
    <lineage>
        <taxon>Eukaryota</taxon>
        <taxon>Metazoa</taxon>
        <taxon>Ecdysozoa</taxon>
        <taxon>Arthropoda</taxon>
        <taxon>Hexapoda</taxon>
        <taxon>Insecta</taxon>
        <taxon>Pterygota</taxon>
        <taxon>Neoptera</taxon>
        <taxon>Endopterygota</taxon>
        <taxon>Lepidoptera</taxon>
        <taxon>Glossata</taxon>
        <taxon>Ditrysia</taxon>
        <taxon>Bombycoidea</taxon>
        <taxon>Sphingidae</taxon>
        <taxon>Sphinginae</taxon>
        <taxon>Sphingini</taxon>
        <taxon>Manduca</taxon>
    </lineage>
</organism>
<feature type="domain" description="BPTI/Kunitz inhibitor" evidence="5">
    <location>
        <begin position="25"/>
        <end position="75"/>
    </location>
</feature>
<dbReference type="PROSITE" id="PS50279">
    <property type="entry name" value="BPTI_KUNITZ_2"/>
    <property type="match status" value="1"/>
</dbReference>
<feature type="chain" id="PRO_5038324408" description="BPTI/Kunitz inhibitor domain-containing protein" evidence="4">
    <location>
        <begin position="22"/>
        <end position="78"/>
    </location>
</feature>
<feature type="signal peptide" evidence="4">
    <location>
        <begin position="1"/>
        <end position="21"/>
    </location>
</feature>
<dbReference type="Pfam" id="PF00014">
    <property type="entry name" value="Kunitz_BPTI"/>
    <property type="match status" value="1"/>
</dbReference>
<keyword evidence="4" id="KW-0732">Signal</keyword>
<evidence type="ECO:0000256" key="4">
    <source>
        <dbReference type="SAM" id="SignalP"/>
    </source>
</evidence>
<reference evidence="6" key="2">
    <citation type="submission" date="2020-12" db="EMBL/GenBank/DDBJ databases">
        <authorList>
            <person name="Kanost M."/>
        </authorList>
    </citation>
    <scope>NUCLEOTIDE SEQUENCE</scope>
</reference>
<evidence type="ECO:0000256" key="1">
    <source>
        <dbReference type="ARBA" id="ARBA00022690"/>
    </source>
</evidence>
<dbReference type="PANTHER" id="PTHR10083">
    <property type="entry name" value="KUNITZ-TYPE PROTEASE INHIBITOR-RELATED"/>
    <property type="match status" value="1"/>
</dbReference>
<evidence type="ECO:0000259" key="5">
    <source>
        <dbReference type="PROSITE" id="PS50279"/>
    </source>
</evidence>
<proteinExistence type="predicted"/>
<dbReference type="InterPro" id="IPR036880">
    <property type="entry name" value="Kunitz_BPTI_sf"/>
</dbReference>
<keyword evidence="2" id="KW-0722">Serine protease inhibitor</keyword>
<evidence type="ECO:0000313" key="6">
    <source>
        <dbReference type="EMBL" id="KAG6445180.1"/>
    </source>
</evidence>
<sequence length="78" mass="8509">MTKVLAFIFIAAVICSGLTGAEDICSLPPEVGPCRAGFRKFAYYSELNKCKLFTYGGCQGNENNFETLQACEQACVKK</sequence>
<keyword evidence="1" id="KW-0646">Protease inhibitor</keyword>
<accession>A0A921YUA4</accession>
<dbReference type="SMART" id="SM00131">
    <property type="entry name" value="KU"/>
    <property type="match status" value="1"/>
</dbReference>
<dbReference type="Proteomes" id="UP000791440">
    <property type="component" value="Unassembled WGS sequence"/>
</dbReference>
<dbReference type="EMBL" id="JH668317">
    <property type="protein sequence ID" value="KAG6445179.1"/>
    <property type="molecule type" value="Genomic_DNA"/>
</dbReference>
<keyword evidence="7" id="KW-1185">Reference proteome</keyword>
<dbReference type="PRINTS" id="PR00759">
    <property type="entry name" value="BASICPTASE"/>
</dbReference>
<dbReference type="OrthoDB" id="4473401at2759"/>
<dbReference type="CDD" id="cd00109">
    <property type="entry name" value="Kunitz-type"/>
    <property type="match status" value="1"/>
</dbReference>
<comment type="caution">
    <text evidence="6">The sequence shown here is derived from an EMBL/GenBank/DDBJ whole genome shotgun (WGS) entry which is preliminary data.</text>
</comment>
<dbReference type="AlphaFoldDB" id="A0A921YUA4"/>
<keyword evidence="3" id="KW-1015">Disulfide bond</keyword>
<name>A0A921YUA4_MANSE</name>
<gene>
    <name evidence="6" type="ORF">O3G_MSEX003774</name>
</gene>
<dbReference type="InterPro" id="IPR020901">
    <property type="entry name" value="Prtase_inh_Kunz-CS"/>
</dbReference>
<evidence type="ECO:0000256" key="2">
    <source>
        <dbReference type="ARBA" id="ARBA00022900"/>
    </source>
</evidence>
<dbReference type="GO" id="GO:0004867">
    <property type="term" value="F:serine-type endopeptidase inhibitor activity"/>
    <property type="evidence" value="ECO:0007669"/>
    <property type="project" value="UniProtKB-KW"/>
</dbReference>
<dbReference type="InterPro" id="IPR002223">
    <property type="entry name" value="Kunitz_BPTI"/>
</dbReference>
<dbReference type="FunFam" id="4.10.410.10:FF:000021">
    <property type="entry name" value="Serine protease inhibitor, putative"/>
    <property type="match status" value="1"/>
</dbReference>
<dbReference type="EMBL" id="JH668317">
    <property type="protein sequence ID" value="KAG6445180.1"/>
    <property type="molecule type" value="Genomic_DNA"/>
</dbReference>
<evidence type="ECO:0000256" key="3">
    <source>
        <dbReference type="ARBA" id="ARBA00023157"/>
    </source>
</evidence>
<dbReference type="Gene3D" id="4.10.410.10">
    <property type="entry name" value="Pancreatic trypsin inhibitor Kunitz domain"/>
    <property type="match status" value="1"/>
</dbReference>
<dbReference type="InterPro" id="IPR050098">
    <property type="entry name" value="TFPI/VKTCI-like"/>
</dbReference>
<dbReference type="SUPFAM" id="SSF57362">
    <property type="entry name" value="BPTI-like"/>
    <property type="match status" value="1"/>
</dbReference>
<dbReference type="PROSITE" id="PS00280">
    <property type="entry name" value="BPTI_KUNITZ_1"/>
    <property type="match status" value="1"/>
</dbReference>
<evidence type="ECO:0000313" key="7">
    <source>
        <dbReference type="Proteomes" id="UP000791440"/>
    </source>
</evidence>
<dbReference type="PANTHER" id="PTHR10083:SF374">
    <property type="entry name" value="BPTI_KUNITZ INHIBITOR DOMAIN-CONTAINING PROTEIN"/>
    <property type="match status" value="1"/>
</dbReference>
<reference evidence="6" key="1">
    <citation type="journal article" date="2016" name="Insect Biochem. Mol. Biol.">
        <title>Multifaceted biological insights from a draft genome sequence of the tobacco hornworm moth, Manduca sexta.</title>
        <authorList>
            <person name="Kanost M.R."/>
            <person name="Arrese E.L."/>
            <person name="Cao X."/>
            <person name="Chen Y.R."/>
            <person name="Chellapilla S."/>
            <person name="Goldsmith M.R."/>
            <person name="Grosse-Wilde E."/>
            <person name="Heckel D.G."/>
            <person name="Herndon N."/>
            <person name="Jiang H."/>
            <person name="Papanicolaou A."/>
            <person name="Qu J."/>
            <person name="Soulages J.L."/>
            <person name="Vogel H."/>
            <person name="Walters J."/>
            <person name="Waterhouse R.M."/>
            <person name="Ahn S.J."/>
            <person name="Almeida F.C."/>
            <person name="An C."/>
            <person name="Aqrawi P."/>
            <person name="Bretschneider A."/>
            <person name="Bryant W.B."/>
            <person name="Bucks S."/>
            <person name="Chao H."/>
            <person name="Chevignon G."/>
            <person name="Christen J.M."/>
            <person name="Clarke D.F."/>
            <person name="Dittmer N.T."/>
            <person name="Ferguson L.C.F."/>
            <person name="Garavelou S."/>
            <person name="Gordon K.H.J."/>
            <person name="Gunaratna R.T."/>
            <person name="Han Y."/>
            <person name="Hauser F."/>
            <person name="He Y."/>
            <person name="Heidel-Fischer H."/>
            <person name="Hirsh A."/>
            <person name="Hu Y."/>
            <person name="Jiang H."/>
            <person name="Kalra D."/>
            <person name="Klinner C."/>
            <person name="Konig C."/>
            <person name="Kovar C."/>
            <person name="Kroll A.R."/>
            <person name="Kuwar S.S."/>
            <person name="Lee S.L."/>
            <person name="Lehman R."/>
            <person name="Li K."/>
            <person name="Li Z."/>
            <person name="Liang H."/>
            <person name="Lovelace S."/>
            <person name="Lu Z."/>
            <person name="Mansfield J.H."/>
            <person name="McCulloch K.J."/>
            <person name="Mathew T."/>
            <person name="Morton B."/>
            <person name="Muzny D.M."/>
            <person name="Neunemann D."/>
            <person name="Ongeri F."/>
            <person name="Pauchet Y."/>
            <person name="Pu L.L."/>
            <person name="Pyrousis I."/>
            <person name="Rao X.J."/>
            <person name="Redding A."/>
            <person name="Roesel C."/>
            <person name="Sanchez-Gracia A."/>
            <person name="Schaack S."/>
            <person name="Shukla A."/>
            <person name="Tetreau G."/>
            <person name="Wang Y."/>
            <person name="Xiong G.H."/>
            <person name="Traut W."/>
            <person name="Walsh T.K."/>
            <person name="Worley K.C."/>
            <person name="Wu D."/>
            <person name="Wu W."/>
            <person name="Wu Y.Q."/>
            <person name="Zhang X."/>
            <person name="Zou Z."/>
            <person name="Zucker H."/>
            <person name="Briscoe A.D."/>
            <person name="Burmester T."/>
            <person name="Clem R.J."/>
            <person name="Feyereisen R."/>
            <person name="Grimmelikhuijzen C.J.P."/>
            <person name="Hamodrakas S.J."/>
            <person name="Hansson B.S."/>
            <person name="Huguet E."/>
            <person name="Jermiin L.S."/>
            <person name="Lan Q."/>
            <person name="Lehman H.K."/>
            <person name="Lorenzen M."/>
            <person name="Merzendorfer H."/>
            <person name="Michalopoulos I."/>
            <person name="Morton D.B."/>
            <person name="Muthukrishnan S."/>
            <person name="Oakeshott J.G."/>
            <person name="Palmer W."/>
            <person name="Park Y."/>
            <person name="Passarelli A.L."/>
            <person name="Rozas J."/>
            <person name="Schwartz L.M."/>
            <person name="Smith W."/>
            <person name="Southgate A."/>
            <person name="Vilcinskas A."/>
            <person name="Vogt R."/>
            <person name="Wang P."/>
            <person name="Werren J."/>
            <person name="Yu X.Q."/>
            <person name="Zhou J.J."/>
            <person name="Brown S.J."/>
            <person name="Scherer S.E."/>
            <person name="Richards S."/>
            <person name="Blissard G.W."/>
        </authorList>
    </citation>
    <scope>NUCLEOTIDE SEQUENCE</scope>
</reference>
<protein>
    <recommendedName>
        <fullName evidence="5">BPTI/Kunitz inhibitor domain-containing protein</fullName>
    </recommendedName>
</protein>